<evidence type="ECO:0000259" key="4">
    <source>
        <dbReference type="PROSITE" id="PS50041"/>
    </source>
</evidence>
<proteinExistence type="predicted"/>
<evidence type="ECO:0000313" key="5">
    <source>
        <dbReference type="Proteomes" id="UP000095282"/>
    </source>
</evidence>
<accession>A0A1I7U565</accession>
<dbReference type="InterPro" id="IPR016187">
    <property type="entry name" value="CTDL_fold"/>
</dbReference>
<comment type="caution">
    <text evidence="2">Lacks conserved residue(s) required for the propagation of feature annotation.</text>
</comment>
<evidence type="ECO:0000256" key="2">
    <source>
        <dbReference type="PROSITE-ProRule" id="PRU00059"/>
    </source>
</evidence>
<dbReference type="InterPro" id="IPR000859">
    <property type="entry name" value="CUB_dom"/>
</dbReference>
<dbReference type="FunFam" id="2.60.120.290:FF:000005">
    <property type="entry name" value="Procollagen C-endopeptidase enhancer 1"/>
    <property type="match status" value="1"/>
</dbReference>
<dbReference type="PANTHER" id="PTHR22991">
    <property type="entry name" value="PROTEIN CBG13490"/>
    <property type="match status" value="1"/>
</dbReference>
<protein>
    <submittedName>
        <fullName evidence="6">Deleted in malignant brain tumors 1 protein-like</fullName>
    </submittedName>
</protein>
<evidence type="ECO:0000259" key="3">
    <source>
        <dbReference type="PROSITE" id="PS01180"/>
    </source>
</evidence>
<dbReference type="Gene3D" id="3.10.100.10">
    <property type="entry name" value="Mannose-Binding Protein A, subunit A"/>
    <property type="match status" value="2"/>
</dbReference>
<dbReference type="PANTHER" id="PTHR22991:SF44">
    <property type="entry name" value="C-TYPE LECTIN-RELATED"/>
    <property type="match status" value="1"/>
</dbReference>
<dbReference type="WBParaSite" id="Csp11.Scaffold629.g14967.t1">
    <property type="protein sequence ID" value="Csp11.Scaffold629.g14967.t1"/>
    <property type="gene ID" value="Csp11.Scaffold629.g14967"/>
</dbReference>
<dbReference type="CDD" id="cd00041">
    <property type="entry name" value="CUB"/>
    <property type="match status" value="1"/>
</dbReference>
<reference evidence="6" key="1">
    <citation type="submission" date="2016-11" db="UniProtKB">
        <authorList>
            <consortium name="WormBaseParasite"/>
        </authorList>
    </citation>
    <scope>IDENTIFICATION</scope>
</reference>
<feature type="domain" description="C-type lectin" evidence="4">
    <location>
        <begin position="85"/>
        <end position="202"/>
    </location>
</feature>
<dbReference type="AlphaFoldDB" id="A0A1I7U565"/>
<dbReference type="InterPro" id="IPR001304">
    <property type="entry name" value="C-type_lectin-like"/>
</dbReference>
<keyword evidence="1" id="KW-1015">Disulfide bond</keyword>
<dbReference type="PROSITE" id="PS50041">
    <property type="entry name" value="C_TYPE_LECTIN_2"/>
    <property type="match status" value="1"/>
</dbReference>
<evidence type="ECO:0000313" key="6">
    <source>
        <dbReference type="WBParaSite" id="Csp11.Scaffold629.g14967.t1"/>
    </source>
</evidence>
<dbReference type="eggNOG" id="KOG4297">
    <property type="taxonomic scope" value="Eukaryota"/>
</dbReference>
<dbReference type="InterPro" id="IPR035914">
    <property type="entry name" value="Sperma_CUB_dom_sf"/>
</dbReference>
<dbReference type="CDD" id="cd00037">
    <property type="entry name" value="CLECT"/>
    <property type="match status" value="1"/>
</dbReference>
<organism evidence="5 6">
    <name type="scientific">Caenorhabditis tropicalis</name>
    <dbReference type="NCBI Taxonomy" id="1561998"/>
    <lineage>
        <taxon>Eukaryota</taxon>
        <taxon>Metazoa</taxon>
        <taxon>Ecdysozoa</taxon>
        <taxon>Nematoda</taxon>
        <taxon>Chromadorea</taxon>
        <taxon>Rhabditida</taxon>
        <taxon>Rhabditina</taxon>
        <taxon>Rhabditomorpha</taxon>
        <taxon>Rhabditoidea</taxon>
        <taxon>Rhabditidae</taxon>
        <taxon>Peloderinae</taxon>
        <taxon>Caenorhabditis</taxon>
    </lineage>
</organism>
<dbReference type="PROSITE" id="PS01180">
    <property type="entry name" value="CUB"/>
    <property type="match status" value="1"/>
</dbReference>
<dbReference type="Pfam" id="PF00059">
    <property type="entry name" value="Lectin_C"/>
    <property type="match status" value="1"/>
</dbReference>
<dbReference type="InterPro" id="IPR050976">
    <property type="entry name" value="Snaclec"/>
</dbReference>
<keyword evidence="5" id="KW-1185">Reference proteome</keyword>
<name>A0A1I7U565_9PELO</name>
<dbReference type="SUPFAM" id="SSF49854">
    <property type="entry name" value="Spermadhesin, CUB domain"/>
    <property type="match status" value="1"/>
</dbReference>
<dbReference type="STRING" id="1561998.A0A1I7U565"/>
<dbReference type="Proteomes" id="UP000095282">
    <property type="component" value="Unplaced"/>
</dbReference>
<dbReference type="Gene3D" id="2.60.120.290">
    <property type="entry name" value="Spermadhesin, CUB domain"/>
    <property type="match status" value="1"/>
</dbReference>
<dbReference type="InterPro" id="IPR016186">
    <property type="entry name" value="C-type_lectin-like/link_sf"/>
</dbReference>
<sequence>MLLWIGLYCFDSDTSKCLWDDSTGSAEMYDNFAGGFPLIDVGKCVYYSVKGALVGQWLNGECESETRAFICELPFTFADDCPNNYNGHCYTFHPRAPFVHAQTTCERECGNLAVIQSEAENRWISTVANNHSLSNYMFIGAIWPYPNVYAWVDGSRWDYNNMDPTYTHSDDCVVMAIDTTTGEAPGYWFSAPCEDGYISVCKRPAGITCNATAPVVVTPVPSNPSYCNAGIIMSPGFITSPNFPANYDNNLHCVYQLATLGSYSIILRFRTLVTEPSYDTIAVYDGDSIDSPSLGTYSGTRTPFSLISTGNTMTVVFRTDGSGVLQGFNARFTSYSR</sequence>
<dbReference type="SMART" id="SM00034">
    <property type="entry name" value="CLECT"/>
    <property type="match status" value="1"/>
</dbReference>
<evidence type="ECO:0000256" key="1">
    <source>
        <dbReference type="ARBA" id="ARBA00023157"/>
    </source>
</evidence>
<feature type="domain" description="CUB" evidence="3">
    <location>
        <begin position="227"/>
        <end position="335"/>
    </location>
</feature>
<dbReference type="SUPFAM" id="SSF56436">
    <property type="entry name" value="C-type lectin-like"/>
    <property type="match status" value="2"/>
</dbReference>
<dbReference type="Pfam" id="PF00431">
    <property type="entry name" value="CUB"/>
    <property type="match status" value="1"/>
</dbReference>
<dbReference type="SMART" id="SM00042">
    <property type="entry name" value="CUB"/>
    <property type="match status" value="1"/>
</dbReference>